<feature type="region of interest" description="Disordered" evidence="1">
    <location>
        <begin position="84"/>
        <end position="109"/>
    </location>
</feature>
<name>A0AAT9HQ10_9ACTN</name>
<dbReference type="InterPro" id="IPR035965">
    <property type="entry name" value="PAS-like_dom_sf"/>
</dbReference>
<dbReference type="EMBL" id="AP035768">
    <property type="protein sequence ID" value="BFO19543.1"/>
    <property type="molecule type" value="Genomic_DNA"/>
</dbReference>
<dbReference type="AlphaFoldDB" id="A0AAT9HQ10"/>
<protein>
    <recommendedName>
        <fullName evidence="2">PAS fold-4 domain-containing protein</fullName>
    </recommendedName>
</protein>
<feature type="domain" description="PAS fold-4" evidence="2">
    <location>
        <begin position="14"/>
        <end position="68"/>
    </location>
</feature>
<evidence type="ECO:0000259" key="2">
    <source>
        <dbReference type="Pfam" id="PF08448"/>
    </source>
</evidence>
<evidence type="ECO:0000256" key="1">
    <source>
        <dbReference type="SAM" id="MobiDB-lite"/>
    </source>
</evidence>
<evidence type="ECO:0000313" key="3">
    <source>
        <dbReference type="EMBL" id="BFO19543.1"/>
    </source>
</evidence>
<reference evidence="3" key="2">
    <citation type="submission" date="2024-07" db="EMBL/GenBank/DDBJ databases">
        <title>Streptomyces haneummycinica sp. nov., a new antibiotic-producing actinobacterium isolated from marine sediment.</title>
        <authorList>
            <person name="Uemura M."/>
            <person name="Hamada M."/>
            <person name="Hirano S."/>
            <person name="Kobayashi K."/>
            <person name="Ohshiro T."/>
            <person name="Kobayashi T."/>
            <person name="Terahara T."/>
        </authorList>
    </citation>
    <scope>NUCLEOTIDE SEQUENCE</scope>
    <source>
        <strain evidence="3">KM77-8</strain>
    </source>
</reference>
<organism evidence="3">
    <name type="scientific">Streptomyces haneummycinicus</name>
    <dbReference type="NCBI Taxonomy" id="3074435"/>
    <lineage>
        <taxon>Bacteria</taxon>
        <taxon>Bacillati</taxon>
        <taxon>Actinomycetota</taxon>
        <taxon>Actinomycetes</taxon>
        <taxon>Kitasatosporales</taxon>
        <taxon>Streptomycetaceae</taxon>
        <taxon>Streptomyces</taxon>
    </lineage>
</organism>
<dbReference type="InterPro" id="IPR013656">
    <property type="entry name" value="PAS_4"/>
</dbReference>
<dbReference type="SUPFAM" id="SSF55785">
    <property type="entry name" value="PYP-like sensor domain (PAS domain)"/>
    <property type="match status" value="1"/>
</dbReference>
<gene>
    <name evidence="3" type="ORF">SHKM778_59310</name>
</gene>
<dbReference type="CDD" id="cd00130">
    <property type="entry name" value="PAS"/>
    <property type="match status" value="1"/>
</dbReference>
<dbReference type="Pfam" id="PF08448">
    <property type="entry name" value="PAS_4"/>
    <property type="match status" value="1"/>
</dbReference>
<dbReference type="InterPro" id="IPR000014">
    <property type="entry name" value="PAS"/>
</dbReference>
<sequence length="109" mass="11836">MTEAWIDYEAVYRALPGMVALLTPDLVYADVNAAFLRGTGRSRESIVGRYLFDVFPENPDDPEAGARVCCTPRCCGSCPPVSATPWPYSATTSRRRSTPDCGRSATGAR</sequence>
<dbReference type="Gene3D" id="3.30.450.20">
    <property type="entry name" value="PAS domain"/>
    <property type="match status" value="1"/>
</dbReference>
<reference evidence="3" key="1">
    <citation type="submission" date="2024-06" db="EMBL/GenBank/DDBJ databases">
        <authorList>
            <consortium name="consrtm"/>
            <person name="Uemura M."/>
            <person name="Terahara T."/>
        </authorList>
    </citation>
    <scope>NUCLEOTIDE SEQUENCE</scope>
    <source>
        <strain evidence="3">KM77-8</strain>
    </source>
</reference>
<accession>A0AAT9HQ10</accession>
<proteinExistence type="predicted"/>